<proteinExistence type="predicted"/>
<dbReference type="Proteomes" id="UP000000763">
    <property type="component" value="Chromosome 10"/>
</dbReference>
<dbReference type="AlphaFoldDB" id="A0A5S6RAV7"/>
<dbReference type="EMBL" id="AC116600">
    <property type="protein sequence ID" value="AAN04138.1"/>
    <property type="molecule type" value="Genomic_DNA"/>
</dbReference>
<sequence>MAKNYPFTDHEMALFPIEYQTMIEGISIDREVIHEDFHNVLDHVRENSHHTPLKRCRSVAQSEGYPTISIGTVWTCERSLTLVLWMDGNLMIPGIPIKEIEKRMICQPFQNFINEG</sequence>
<name>A0A5S6RAV7_ORYSJ</name>
<accession>A0A5S6RAV7</accession>
<evidence type="ECO:0000313" key="2">
    <source>
        <dbReference type="Proteomes" id="UP000000763"/>
    </source>
</evidence>
<organism evidence="1 2">
    <name type="scientific">Oryza sativa subsp. japonica</name>
    <name type="common">Rice</name>
    <dbReference type="NCBI Taxonomy" id="39947"/>
    <lineage>
        <taxon>Eukaryota</taxon>
        <taxon>Viridiplantae</taxon>
        <taxon>Streptophyta</taxon>
        <taxon>Embryophyta</taxon>
        <taxon>Tracheophyta</taxon>
        <taxon>Spermatophyta</taxon>
        <taxon>Magnoliopsida</taxon>
        <taxon>Liliopsida</taxon>
        <taxon>Poales</taxon>
        <taxon>Poaceae</taxon>
        <taxon>BOP clade</taxon>
        <taxon>Oryzoideae</taxon>
        <taxon>Oryzeae</taxon>
        <taxon>Oryzinae</taxon>
        <taxon>Oryza</taxon>
        <taxon>Oryza sativa</taxon>
    </lineage>
</organism>
<evidence type="ECO:0000313" key="1">
    <source>
        <dbReference type="EMBL" id="AAN04138.1"/>
    </source>
</evidence>
<protein>
    <submittedName>
        <fullName evidence="1">Uncharacterized protein</fullName>
    </submittedName>
</protein>
<reference evidence="2" key="2">
    <citation type="journal article" date="2008" name="Nucleic Acids Res.">
        <title>The rice annotation project database (RAP-DB): 2008 update.</title>
        <authorList>
            <consortium name="The rice annotation project (RAP)"/>
        </authorList>
    </citation>
    <scope>GENOME REANNOTATION</scope>
    <source>
        <strain evidence="2">cv. Nipponbare</strain>
    </source>
</reference>
<gene>
    <name evidence="1" type="ORF">OSJNAa0036D19.6</name>
</gene>
<reference evidence="2" key="1">
    <citation type="journal article" date="2005" name="Nature">
        <title>The map-based sequence of the rice genome.</title>
        <authorList>
            <consortium name="International rice genome sequencing project (IRGSP)"/>
            <person name="Matsumoto T."/>
            <person name="Wu J."/>
            <person name="Kanamori H."/>
            <person name="Katayose Y."/>
            <person name="Fujisawa M."/>
            <person name="Namiki N."/>
            <person name="Mizuno H."/>
            <person name="Yamamoto K."/>
            <person name="Antonio B.A."/>
            <person name="Baba T."/>
            <person name="Sakata K."/>
            <person name="Nagamura Y."/>
            <person name="Aoki H."/>
            <person name="Arikawa K."/>
            <person name="Arita K."/>
            <person name="Bito T."/>
            <person name="Chiden Y."/>
            <person name="Fujitsuka N."/>
            <person name="Fukunaka R."/>
            <person name="Hamada M."/>
            <person name="Harada C."/>
            <person name="Hayashi A."/>
            <person name="Hijishita S."/>
            <person name="Honda M."/>
            <person name="Hosokawa S."/>
            <person name="Ichikawa Y."/>
            <person name="Idonuma A."/>
            <person name="Iijima M."/>
            <person name="Ikeda M."/>
            <person name="Ikeno M."/>
            <person name="Ito K."/>
            <person name="Ito S."/>
            <person name="Ito T."/>
            <person name="Ito Y."/>
            <person name="Ito Y."/>
            <person name="Iwabuchi A."/>
            <person name="Kamiya K."/>
            <person name="Karasawa W."/>
            <person name="Kurita K."/>
            <person name="Katagiri S."/>
            <person name="Kikuta A."/>
            <person name="Kobayashi H."/>
            <person name="Kobayashi N."/>
            <person name="Machita K."/>
            <person name="Maehara T."/>
            <person name="Masukawa M."/>
            <person name="Mizubayashi T."/>
            <person name="Mukai Y."/>
            <person name="Nagasaki H."/>
            <person name="Nagata Y."/>
            <person name="Naito S."/>
            <person name="Nakashima M."/>
            <person name="Nakama Y."/>
            <person name="Nakamichi Y."/>
            <person name="Nakamura M."/>
            <person name="Meguro A."/>
            <person name="Negishi M."/>
            <person name="Ohta I."/>
            <person name="Ohta T."/>
            <person name="Okamoto M."/>
            <person name="Ono N."/>
            <person name="Saji S."/>
            <person name="Sakaguchi M."/>
            <person name="Sakai K."/>
            <person name="Shibata M."/>
            <person name="Shimokawa T."/>
            <person name="Song J."/>
            <person name="Takazaki Y."/>
            <person name="Terasawa K."/>
            <person name="Tsugane M."/>
            <person name="Tsuji K."/>
            <person name="Ueda S."/>
            <person name="Waki K."/>
            <person name="Yamagata H."/>
            <person name="Yamamoto M."/>
            <person name="Yamamoto S."/>
            <person name="Yamane H."/>
            <person name="Yoshiki S."/>
            <person name="Yoshihara R."/>
            <person name="Yukawa K."/>
            <person name="Zhong H."/>
            <person name="Yano M."/>
            <person name="Yuan Q."/>
            <person name="Ouyang S."/>
            <person name="Liu J."/>
            <person name="Jones K.M."/>
            <person name="Gansberger K."/>
            <person name="Moffat K."/>
            <person name="Hill J."/>
            <person name="Bera J."/>
            <person name="Fadrosh D."/>
            <person name="Jin S."/>
            <person name="Johri S."/>
            <person name="Kim M."/>
            <person name="Overton L."/>
            <person name="Reardon M."/>
            <person name="Tsitrin T."/>
            <person name="Vuong H."/>
            <person name="Weaver B."/>
            <person name="Ciecko A."/>
            <person name="Tallon L."/>
            <person name="Jackson J."/>
            <person name="Pai G."/>
            <person name="Aken S.V."/>
            <person name="Utterback T."/>
            <person name="Reidmuller S."/>
            <person name="Feldblyum T."/>
            <person name="Hsiao J."/>
            <person name="Zismann V."/>
            <person name="Iobst S."/>
            <person name="de Vazeille A.R."/>
            <person name="Buell C.R."/>
            <person name="Ying K."/>
            <person name="Li Y."/>
            <person name="Lu T."/>
            <person name="Huang Y."/>
            <person name="Zhao Q."/>
            <person name="Feng Q."/>
            <person name="Zhang L."/>
            <person name="Zhu J."/>
            <person name="Weng Q."/>
            <person name="Mu J."/>
            <person name="Lu Y."/>
            <person name="Fan D."/>
            <person name="Liu Y."/>
            <person name="Guan J."/>
            <person name="Zhang Y."/>
            <person name="Yu S."/>
            <person name="Liu X."/>
            <person name="Zhang Y."/>
            <person name="Hong G."/>
            <person name="Han B."/>
            <person name="Choisne N."/>
            <person name="Demange N."/>
            <person name="Orjeda G."/>
            <person name="Samain S."/>
            <person name="Cattolico L."/>
            <person name="Pelletier E."/>
            <person name="Couloux A."/>
            <person name="Segurens B."/>
            <person name="Wincker P."/>
            <person name="D'Hont A."/>
            <person name="Scarpelli C."/>
            <person name="Weissenbach J."/>
            <person name="Salanoubat M."/>
            <person name="Quetier F."/>
            <person name="Yu Y."/>
            <person name="Kim H.R."/>
            <person name="Rambo T."/>
            <person name="Currie J."/>
            <person name="Collura K."/>
            <person name="Luo M."/>
            <person name="Yang T."/>
            <person name="Ammiraju J.S.S."/>
            <person name="Engler F."/>
            <person name="Soderlund C."/>
            <person name="Wing R.A."/>
            <person name="Palmer L.E."/>
            <person name="de la Bastide M."/>
            <person name="Spiegel L."/>
            <person name="Nascimento L."/>
            <person name="Zutavern T."/>
            <person name="O'Shaughnessy A."/>
            <person name="Dike S."/>
            <person name="Dedhia N."/>
            <person name="Preston R."/>
            <person name="Balija V."/>
            <person name="McCombie W.R."/>
            <person name="Chow T."/>
            <person name="Chen H."/>
            <person name="Chung M."/>
            <person name="Chen C."/>
            <person name="Shaw J."/>
            <person name="Wu H."/>
            <person name="Hsiao K."/>
            <person name="Chao Y."/>
            <person name="Chu M."/>
            <person name="Cheng C."/>
            <person name="Hour A."/>
            <person name="Lee P."/>
            <person name="Lin S."/>
            <person name="Lin Y."/>
            <person name="Liou J."/>
            <person name="Liu S."/>
            <person name="Hsing Y."/>
            <person name="Raghuvanshi S."/>
            <person name="Mohanty A."/>
            <person name="Bharti A.K."/>
            <person name="Gaur A."/>
            <person name="Gupta V."/>
            <person name="Kumar D."/>
            <person name="Ravi V."/>
            <person name="Vij S."/>
            <person name="Kapur A."/>
            <person name="Khurana P."/>
            <person name="Khurana P."/>
            <person name="Khurana J.P."/>
            <person name="Tyagi A.K."/>
            <person name="Gaikwad K."/>
            <person name="Singh A."/>
            <person name="Dalal V."/>
            <person name="Srivastava S."/>
            <person name="Dixit A."/>
            <person name="Pal A.K."/>
            <person name="Ghazi I.A."/>
            <person name="Yadav M."/>
            <person name="Pandit A."/>
            <person name="Bhargava A."/>
            <person name="Sureshbabu K."/>
            <person name="Batra K."/>
            <person name="Sharma T.R."/>
            <person name="Mohapatra T."/>
            <person name="Singh N.K."/>
            <person name="Messing J."/>
            <person name="Nelson A.B."/>
            <person name="Fuks G."/>
            <person name="Kavchok S."/>
            <person name="Keizer G."/>
            <person name="Linton E."/>
            <person name="Llaca V."/>
            <person name="Song R."/>
            <person name="Tanyolac B."/>
            <person name="Young S."/>
            <person name="Ho-Il K."/>
            <person name="Hahn J.H."/>
            <person name="Sangsakoo G."/>
            <person name="Vanavichit A."/>
            <person name="de Mattos Luiz.A.T."/>
            <person name="Zimmer P.D."/>
            <person name="Malone G."/>
            <person name="Dellagostin O."/>
            <person name="de Oliveira A.C."/>
            <person name="Bevan M."/>
            <person name="Bancroft I."/>
            <person name="Minx P."/>
            <person name="Cordum H."/>
            <person name="Wilson R."/>
            <person name="Cheng Z."/>
            <person name="Jin W."/>
            <person name="Jiang J."/>
            <person name="Leong S.A."/>
            <person name="Iwama H."/>
            <person name="Gojobori T."/>
            <person name="Itoh T."/>
            <person name="Niimura Y."/>
            <person name="Fujii Y."/>
            <person name="Habara T."/>
            <person name="Sakai H."/>
            <person name="Sato Y."/>
            <person name="Wilson G."/>
            <person name="Kumar K."/>
            <person name="McCouch S."/>
            <person name="Juretic N."/>
            <person name="Hoen D."/>
            <person name="Wright S."/>
            <person name="Bruskiewich R."/>
            <person name="Bureau T."/>
            <person name="Miyao A."/>
            <person name="Hirochika H."/>
            <person name="Nishikawa T."/>
            <person name="Kadowaki K."/>
            <person name="Sugiura M."/>
            <person name="Burr B."/>
            <person name="Sasaki T."/>
        </authorList>
    </citation>
    <scope>NUCLEOTIDE SEQUENCE [LARGE SCALE GENOMIC DNA]</scope>
    <source>
        <strain evidence="2">cv. Nipponbare</strain>
    </source>
</reference>